<organism evidence="1 2">
    <name type="scientific">Lysinibacillus halotolerans</name>
    <dbReference type="NCBI Taxonomy" id="1368476"/>
    <lineage>
        <taxon>Bacteria</taxon>
        <taxon>Bacillati</taxon>
        <taxon>Bacillota</taxon>
        <taxon>Bacilli</taxon>
        <taxon>Bacillales</taxon>
        <taxon>Bacillaceae</taxon>
        <taxon>Lysinibacillus</taxon>
    </lineage>
</organism>
<dbReference type="EMBL" id="RHLQ01000007">
    <property type="protein sequence ID" value="RND00534.1"/>
    <property type="molecule type" value="Genomic_DNA"/>
</dbReference>
<dbReference type="SUPFAM" id="SSF46785">
    <property type="entry name" value="Winged helix' DNA-binding domain"/>
    <property type="match status" value="1"/>
</dbReference>
<dbReference type="InterPro" id="IPR036390">
    <property type="entry name" value="WH_DNA-bd_sf"/>
</dbReference>
<dbReference type="Proteomes" id="UP000279909">
    <property type="component" value="Unassembled WGS sequence"/>
</dbReference>
<keyword evidence="2" id="KW-1185">Reference proteome</keyword>
<comment type="caution">
    <text evidence="1">The sequence shown here is derived from an EMBL/GenBank/DDBJ whole genome shotgun (WGS) entry which is preliminary data.</text>
</comment>
<dbReference type="InterPro" id="IPR036388">
    <property type="entry name" value="WH-like_DNA-bd_sf"/>
</dbReference>
<proteinExistence type="predicted"/>
<dbReference type="AlphaFoldDB" id="A0A3M8HDL3"/>
<name>A0A3M8HDL3_9BACI</name>
<dbReference type="OrthoDB" id="2404954at2"/>
<evidence type="ECO:0000313" key="2">
    <source>
        <dbReference type="Proteomes" id="UP000279909"/>
    </source>
</evidence>
<dbReference type="GO" id="GO:0003700">
    <property type="term" value="F:DNA-binding transcription factor activity"/>
    <property type="evidence" value="ECO:0007669"/>
    <property type="project" value="InterPro"/>
</dbReference>
<protein>
    <submittedName>
        <fullName evidence="1">MarR family transcriptional regulator</fullName>
    </submittedName>
</protein>
<dbReference type="Gene3D" id="1.10.10.10">
    <property type="entry name" value="Winged helix-like DNA-binding domain superfamily/Winged helix DNA-binding domain"/>
    <property type="match status" value="1"/>
</dbReference>
<gene>
    <name evidence="1" type="ORF">EC501_04690</name>
</gene>
<accession>A0A3M8HDL3</accession>
<sequence>MYGVRIVDHEQLDLLELISECYNSIRKKIEERWSEISDITISNSEWYIMMKIYKKQPTISSVTKNVRISRQATHKFIKKLESKGLVETLPGNNNRDKCIQLTNIGELCVEKYIVLKKDLEMNIREKIGNEKFTIIKEILQSEWGN</sequence>
<evidence type="ECO:0000313" key="1">
    <source>
        <dbReference type="EMBL" id="RND00534.1"/>
    </source>
</evidence>
<reference evidence="1 2" key="1">
    <citation type="journal article" date="2014" name="Int. J. Syst. Evol. Microbiol.">
        <title>Lysinibacillus halotolerans sp. nov., isolated from saline-alkaline soil.</title>
        <authorList>
            <person name="Kong D."/>
            <person name="Wang Y."/>
            <person name="Zhao B."/>
            <person name="Li Y."/>
            <person name="Song J."/>
            <person name="Zhai Y."/>
            <person name="Zhang C."/>
            <person name="Wang H."/>
            <person name="Chen X."/>
            <person name="Zhao B."/>
            <person name="Ruan Z."/>
        </authorList>
    </citation>
    <scope>NUCLEOTIDE SEQUENCE [LARGE SCALE GENOMIC DNA]</scope>
    <source>
        <strain evidence="1 2">MCCC 1A12703</strain>
    </source>
</reference>